<accession>A0A0P0GMF6</accession>
<keyword evidence="1" id="KW-0472">Membrane</keyword>
<dbReference type="Pfam" id="PF10027">
    <property type="entry name" value="DUF2269"/>
    <property type="match status" value="1"/>
</dbReference>
<dbReference type="AlphaFoldDB" id="A0A0P0GMF6"/>
<dbReference type="PATRIC" id="fig|246787.4.peg.1117"/>
<feature type="transmembrane region" description="Helical" evidence="1">
    <location>
        <begin position="60"/>
        <end position="79"/>
    </location>
</feature>
<keyword evidence="1" id="KW-1133">Transmembrane helix</keyword>
<dbReference type="Proteomes" id="UP000061809">
    <property type="component" value="Chromosome"/>
</dbReference>
<organism evidence="2 3">
    <name type="scientific">Bacteroides cellulosilyticus</name>
    <dbReference type="NCBI Taxonomy" id="246787"/>
    <lineage>
        <taxon>Bacteria</taxon>
        <taxon>Pseudomonadati</taxon>
        <taxon>Bacteroidota</taxon>
        <taxon>Bacteroidia</taxon>
        <taxon>Bacteroidales</taxon>
        <taxon>Bacteroidaceae</taxon>
        <taxon>Bacteroides</taxon>
    </lineage>
</organism>
<sequence length="164" mass="18861">MAVKKLKPQGIKILKMFHIFFAFSWIIGGVALCLLVFTVHPESGDELYMRSRILQIIDDYFIICGAFGSLITGLIYSIWTNWGFFKHRWIIVKWVMIILQMAFGTWVLGPCINNNVIIANQLRDAALTDPVFLDNIQTTQIWGTVQTVLLLVLIFISVQKPWKK</sequence>
<feature type="transmembrane region" description="Helical" evidence="1">
    <location>
        <begin position="91"/>
        <end position="109"/>
    </location>
</feature>
<dbReference type="InterPro" id="IPR018729">
    <property type="entry name" value="DUF2269_transmembrane"/>
</dbReference>
<dbReference type="EMBL" id="CP012801">
    <property type="protein sequence ID" value="ALJ58346.1"/>
    <property type="molecule type" value="Genomic_DNA"/>
</dbReference>
<protein>
    <recommendedName>
        <fullName evidence="4">DUF2269 family protein</fullName>
    </recommendedName>
</protein>
<evidence type="ECO:0000313" key="2">
    <source>
        <dbReference type="EMBL" id="ALJ58346.1"/>
    </source>
</evidence>
<gene>
    <name evidence="2" type="ORF">BcellWH2_01084</name>
</gene>
<evidence type="ECO:0000313" key="3">
    <source>
        <dbReference type="Proteomes" id="UP000061809"/>
    </source>
</evidence>
<dbReference type="KEGG" id="bcel:BcellWH2_01084"/>
<proteinExistence type="predicted"/>
<reference evidence="2 3" key="1">
    <citation type="journal article" date="2015" name="Science">
        <title>Genetic determinants of in vivo fitness and diet responsiveness in multiple human gut Bacteroides.</title>
        <authorList>
            <person name="Wu M."/>
            <person name="McNulty N.P."/>
            <person name="Rodionov D.A."/>
            <person name="Khoroshkin M.S."/>
            <person name="Griffin N.W."/>
            <person name="Cheng J."/>
            <person name="Latreille P."/>
            <person name="Kerstetter R.A."/>
            <person name="Terrapon N."/>
            <person name="Henrissat B."/>
            <person name="Osterman A.L."/>
            <person name="Gordon J.I."/>
        </authorList>
    </citation>
    <scope>NUCLEOTIDE SEQUENCE [LARGE SCALE GENOMIC DNA]</scope>
    <source>
        <strain evidence="2 3">WH2</strain>
    </source>
</reference>
<keyword evidence="1" id="KW-0812">Transmembrane</keyword>
<feature type="transmembrane region" description="Helical" evidence="1">
    <location>
        <begin position="20"/>
        <end position="40"/>
    </location>
</feature>
<name>A0A0P0GMF6_9BACE</name>
<feature type="transmembrane region" description="Helical" evidence="1">
    <location>
        <begin position="140"/>
        <end position="158"/>
    </location>
</feature>
<dbReference type="RefSeq" id="WP_029428441.1">
    <property type="nucleotide sequence ID" value="NZ_CP012801.1"/>
</dbReference>
<evidence type="ECO:0008006" key="4">
    <source>
        <dbReference type="Google" id="ProtNLM"/>
    </source>
</evidence>
<evidence type="ECO:0000256" key="1">
    <source>
        <dbReference type="SAM" id="Phobius"/>
    </source>
</evidence>